<dbReference type="GO" id="GO:0016121">
    <property type="term" value="P:carotene catabolic process"/>
    <property type="evidence" value="ECO:0007669"/>
    <property type="project" value="UniProtKB-UniRule"/>
</dbReference>
<feature type="transmembrane region" description="Helical" evidence="1">
    <location>
        <begin position="285"/>
        <end position="303"/>
    </location>
</feature>
<protein>
    <recommendedName>
        <fullName evidence="1">Probable beta-carotene 15,15'-dioxygenase</fullName>
        <ecNumber evidence="1">1.13.11.63</ecNumber>
    </recommendedName>
</protein>
<keyword evidence="3" id="KW-0503">Monooxygenase</keyword>
<dbReference type="HAMAP" id="MF_02093">
    <property type="entry name" value="Beta_carotene_diox"/>
    <property type="match status" value="1"/>
</dbReference>
<dbReference type="Proteomes" id="UP000183642">
    <property type="component" value="Unassembled WGS sequence"/>
</dbReference>
<accession>A0A1I5IHT6</accession>
<dbReference type="EMBL" id="FOWE01000014">
    <property type="protein sequence ID" value="SFO59856.1"/>
    <property type="molecule type" value="Genomic_DNA"/>
</dbReference>
<evidence type="ECO:0000256" key="1">
    <source>
        <dbReference type="HAMAP-Rule" id="MF_02093"/>
    </source>
</evidence>
<comment type="similarity">
    <text evidence="1">Belongs to the Brp/Blh beta-carotene diooxygenase family.</text>
</comment>
<feature type="binding site" evidence="1">
    <location>
        <position position="254"/>
    </location>
    <ligand>
        <name>Fe cation</name>
        <dbReference type="ChEBI" id="CHEBI:24875"/>
    </ligand>
</feature>
<dbReference type="GO" id="GO:0010436">
    <property type="term" value="F:carotenoid dioxygenase activity"/>
    <property type="evidence" value="ECO:0007669"/>
    <property type="project" value="UniProtKB-UniRule"/>
</dbReference>
<feature type="transmembrane region" description="Helical" evidence="1">
    <location>
        <begin position="195"/>
        <end position="219"/>
    </location>
</feature>
<feature type="binding site" evidence="1">
    <location>
        <position position="77"/>
    </location>
    <ligand>
        <name>Fe cation</name>
        <dbReference type="ChEBI" id="CHEBI:24875"/>
    </ligand>
</feature>
<organism evidence="3 4">
    <name type="scientific">Geodermatophilus obscurus</name>
    <dbReference type="NCBI Taxonomy" id="1861"/>
    <lineage>
        <taxon>Bacteria</taxon>
        <taxon>Bacillati</taxon>
        <taxon>Actinomycetota</taxon>
        <taxon>Actinomycetes</taxon>
        <taxon>Geodermatophilales</taxon>
        <taxon>Geodermatophilaceae</taxon>
        <taxon>Geodermatophilus</taxon>
    </lineage>
</organism>
<dbReference type="InterPro" id="IPR022270">
    <property type="entry name" value="Blh_diox"/>
</dbReference>
<sequence length="334" mass="33414">MTVAPRTAAAHRAAAVRPSSGPPVAGHGRALRELPVLTRLPVAVLVAALALSVLAPGAVAAAALPVAVVGAVLGVPHGAVDHLVPWWWSGGRHAPRRLLALVVAGYAAAATAAAAALLLVPTPALAAALVLSAVHFGRGEVVAWAERAGRPVPGPAADLLPCTAHGLAVVGLLLWRDPATTDPWVRALSPGIADAALGSRTAGLVLVAVTVAAAVARLLARGRVRDAAELVLVAAVFAVVPPLAAFGVYFGLWHAVRHTGRLLDLARAAGGASGWGAAARRLARAGALPSAVALAAVAVLWGLGDVAGLQAQVSVLLALTFPHAAVVWALDRRG</sequence>
<keyword evidence="1" id="KW-0408">Iron</keyword>
<comment type="caution">
    <text evidence="1">Lacks conserved residue(s) required for the propagation of feature annotation.</text>
</comment>
<dbReference type="AlphaFoldDB" id="A0A1I5IHT6"/>
<keyword evidence="1" id="KW-0479">Metal-binding</keyword>
<dbReference type="NCBIfam" id="TIGR03753">
    <property type="entry name" value="blh_monoox"/>
    <property type="match status" value="1"/>
</dbReference>
<dbReference type="EC" id="1.13.11.63" evidence="1"/>
<dbReference type="OrthoDB" id="199761at2"/>
<feature type="transmembrane region" description="Helical" evidence="1">
    <location>
        <begin position="36"/>
        <end position="55"/>
    </location>
</feature>
<keyword evidence="4" id="KW-1185">Reference proteome</keyword>
<comment type="cofactor">
    <cofactor evidence="1">
        <name>Fe(2+)</name>
        <dbReference type="ChEBI" id="CHEBI:29033"/>
    </cofactor>
</comment>
<dbReference type="Pfam" id="PF15461">
    <property type="entry name" value="BCD"/>
    <property type="match status" value="1"/>
</dbReference>
<feature type="transmembrane region" description="Helical" evidence="1">
    <location>
        <begin position="98"/>
        <end position="119"/>
    </location>
</feature>
<keyword evidence="1" id="KW-0560">Oxidoreductase</keyword>
<keyword evidence="1" id="KW-0812">Transmembrane</keyword>
<proteinExistence type="inferred from homology"/>
<feature type="region of interest" description="Disordered" evidence="2">
    <location>
        <begin position="1"/>
        <end position="24"/>
    </location>
</feature>
<dbReference type="GO" id="GO:0003834">
    <property type="term" value="F:beta-carotene 15,15'-dioxygenase activity"/>
    <property type="evidence" value="ECO:0007669"/>
    <property type="project" value="UniProtKB-EC"/>
</dbReference>
<keyword evidence="1" id="KW-1133">Transmembrane helix</keyword>
<dbReference type="GO" id="GO:0005886">
    <property type="term" value="C:plasma membrane"/>
    <property type="evidence" value="ECO:0007669"/>
    <property type="project" value="UniProtKB-SubCell"/>
</dbReference>
<comment type="catalytic activity">
    <reaction evidence="1">
        <text>all-trans-beta-carotene + O2 = 2 all-trans-retinal</text>
        <dbReference type="Rhea" id="RHEA:32887"/>
        <dbReference type="ChEBI" id="CHEBI:15379"/>
        <dbReference type="ChEBI" id="CHEBI:17579"/>
        <dbReference type="ChEBI" id="CHEBI:17898"/>
        <dbReference type="EC" id="1.13.11.63"/>
    </reaction>
</comment>
<evidence type="ECO:0000313" key="4">
    <source>
        <dbReference type="Proteomes" id="UP000183642"/>
    </source>
</evidence>
<dbReference type="GO" id="GO:0005506">
    <property type="term" value="F:iron ion binding"/>
    <property type="evidence" value="ECO:0007669"/>
    <property type="project" value="UniProtKB-UniRule"/>
</dbReference>
<evidence type="ECO:0000256" key="2">
    <source>
        <dbReference type="SAM" id="MobiDB-lite"/>
    </source>
</evidence>
<keyword evidence="1" id="KW-0223">Dioxygenase</keyword>
<feature type="transmembrane region" description="Helical" evidence="1">
    <location>
        <begin position="309"/>
        <end position="330"/>
    </location>
</feature>
<keyword evidence="1" id="KW-1003">Cell membrane</keyword>
<name>A0A1I5IHT6_9ACTN</name>
<comment type="subcellular location">
    <subcellularLocation>
        <location evidence="1">Cell membrane</location>
        <topology evidence="1">Multi-pass membrane protein</topology>
    </subcellularLocation>
</comment>
<feature type="compositionally biased region" description="Low complexity" evidence="2">
    <location>
        <begin position="1"/>
        <end position="18"/>
    </location>
</feature>
<feature type="binding site" evidence="1">
    <location>
        <position position="135"/>
    </location>
    <ligand>
        <name>Fe cation</name>
        <dbReference type="ChEBI" id="CHEBI:24875"/>
    </ligand>
</feature>
<reference evidence="4" key="1">
    <citation type="submission" date="2016-10" db="EMBL/GenBank/DDBJ databases">
        <authorList>
            <person name="Varghese N."/>
            <person name="Submissions S."/>
        </authorList>
    </citation>
    <scope>NUCLEOTIDE SEQUENCE [LARGE SCALE GENOMIC DNA]</scope>
    <source>
        <strain evidence="4">DSM 43161</strain>
    </source>
</reference>
<comment type="function">
    <text evidence="1">Catalyzes the cleavage of beta-carotene at its central double bond (15,15') to yield two molecules of all-trans-retinal.</text>
</comment>
<gene>
    <name evidence="3" type="ORF">SAMN05660359_04611</name>
</gene>
<dbReference type="RefSeq" id="WP_075015837.1">
    <property type="nucleotide sequence ID" value="NZ_FOWE01000014.1"/>
</dbReference>
<evidence type="ECO:0000313" key="3">
    <source>
        <dbReference type="EMBL" id="SFO59856.1"/>
    </source>
</evidence>
<feature type="binding site" evidence="1">
    <location>
        <position position="258"/>
    </location>
    <ligand>
        <name>Fe cation</name>
        <dbReference type="ChEBI" id="CHEBI:24875"/>
    </ligand>
</feature>
<dbReference type="GO" id="GO:0004497">
    <property type="term" value="F:monooxygenase activity"/>
    <property type="evidence" value="ECO:0007669"/>
    <property type="project" value="UniProtKB-KW"/>
</dbReference>
<feature type="transmembrane region" description="Helical" evidence="1">
    <location>
        <begin position="231"/>
        <end position="256"/>
    </location>
</feature>
<keyword evidence="1" id="KW-0472">Membrane</keyword>